<dbReference type="InterPro" id="IPR005119">
    <property type="entry name" value="LysR_subst-bd"/>
</dbReference>
<dbReference type="SUPFAM" id="SSF53850">
    <property type="entry name" value="Periplasmic binding protein-like II"/>
    <property type="match status" value="1"/>
</dbReference>
<sequence>MHDGAMRFQNLDLNLLVALDVLLEERNVSRAATRLHLSQSAMSGALGRLREFFGDELLVQVGRQMVPTARAESLAPQVRDILRRIQSAVEETPGFDPASARRTFRIATSDYITEVLLAEVVRRLQRMAPGISLELVPPGTSMHEALQRGELDFIITPDAHTQDLHPKEVLFEETYGCVVWTGNTRVGNSLSLKRYLELGHIGVHLGRQAPSAEQEFLDRFGHERRLEVTVPSFCTVPHLLVGTDLVATMHSRLARLYARFLPLRVLPSPIEFPPLVEMVQWSRYFEGDPGLRWMRELFQACVADQGSAGTTV</sequence>
<evidence type="ECO:0000256" key="1">
    <source>
        <dbReference type="ARBA" id="ARBA00009437"/>
    </source>
</evidence>
<accession>A0ABX9K451</accession>
<dbReference type="EMBL" id="QUMU01000004">
    <property type="protein sequence ID" value="REG32877.1"/>
    <property type="molecule type" value="Genomic_DNA"/>
</dbReference>
<keyword evidence="4" id="KW-0804">Transcription</keyword>
<dbReference type="Proteomes" id="UP000256345">
    <property type="component" value="Unassembled WGS sequence"/>
</dbReference>
<dbReference type="InterPro" id="IPR000847">
    <property type="entry name" value="LysR_HTH_N"/>
</dbReference>
<keyword evidence="3 6" id="KW-0238">DNA-binding</keyword>
<dbReference type="PROSITE" id="PS50931">
    <property type="entry name" value="HTH_LYSR"/>
    <property type="match status" value="1"/>
</dbReference>
<keyword evidence="7" id="KW-1185">Reference proteome</keyword>
<evidence type="ECO:0000256" key="4">
    <source>
        <dbReference type="ARBA" id="ARBA00023163"/>
    </source>
</evidence>
<evidence type="ECO:0000313" key="7">
    <source>
        <dbReference type="Proteomes" id="UP000256345"/>
    </source>
</evidence>
<dbReference type="Gene3D" id="1.10.10.10">
    <property type="entry name" value="Winged helix-like DNA-binding domain superfamily/Winged helix DNA-binding domain"/>
    <property type="match status" value="1"/>
</dbReference>
<dbReference type="InterPro" id="IPR036390">
    <property type="entry name" value="WH_DNA-bd_sf"/>
</dbReference>
<dbReference type="InterPro" id="IPR050389">
    <property type="entry name" value="LysR-type_TF"/>
</dbReference>
<name>A0ABX9K451_9BACT</name>
<dbReference type="GO" id="GO:0003677">
    <property type="term" value="F:DNA binding"/>
    <property type="evidence" value="ECO:0007669"/>
    <property type="project" value="UniProtKB-KW"/>
</dbReference>
<dbReference type="PRINTS" id="PR00039">
    <property type="entry name" value="HTHLYSR"/>
</dbReference>
<reference evidence="6 7" key="1">
    <citation type="submission" date="2018-08" db="EMBL/GenBank/DDBJ databases">
        <title>Genomic Encyclopedia of Archaeal and Bacterial Type Strains, Phase II (KMG-II): from individual species to whole genera.</title>
        <authorList>
            <person name="Goeker M."/>
        </authorList>
    </citation>
    <scope>NUCLEOTIDE SEQUENCE [LARGE SCALE GENOMIC DNA]</scope>
    <source>
        <strain evidence="6 7">DSM 2261</strain>
    </source>
</reference>
<dbReference type="SUPFAM" id="SSF46785">
    <property type="entry name" value="Winged helix' DNA-binding domain"/>
    <property type="match status" value="1"/>
</dbReference>
<keyword evidence="2" id="KW-0805">Transcription regulation</keyword>
<dbReference type="Pfam" id="PF03466">
    <property type="entry name" value="LysR_substrate"/>
    <property type="match status" value="1"/>
</dbReference>
<feature type="domain" description="HTH lysR-type" evidence="5">
    <location>
        <begin position="11"/>
        <end position="68"/>
    </location>
</feature>
<dbReference type="Gene3D" id="3.40.190.10">
    <property type="entry name" value="Periplasmic binding protein-like II"/>
    <property type="match status" value="2"/>
</dbReference>
<dbReference type="InterPro" id="IPR036388">
    <property type="entry name" value="WH-like_DNA-bd_sf"/>
</dbReference>
<evidence type="ECO:0000259" key="5">
    <source>
        <dbReference type="PROSITE" id="PS50931"/>
    </source>
</evidence>
<comment type="similarity">
    <text evidence="1">Belongs to the LysR transcriptional regulatory family.</text>
</comment>
<dbReference type="Pfam" id="PF00126">
    <property type="entry name" value="HTH_1"/>
    <property type="match status" value="1"/>
</dbReference>
<dbReference type="PANTHER" id="PTHR30118:SF6">
    <property type="entry name" value="HTH-TYPE TRANSCRIPTIONAL REGULATOR LEUO"/>
    <property type="match status" value="1"/>
</dbReference>
<proteinExistence type="inferred from homology"/>
<evidence type="ECO:0000256" key="3">
    <source>
        <dbReference type="ARBA" id="ARBA00023125"/>
    </source>
</evidence>
<comment type="caution">
    <text evidence="6">The sequence shown here is derived from an EMBL/GenBank/DDBJ whole genome shotgun (WGS) entry which is preliminary data.</text>
</comment>
<protein>
    <submittedName>
        <fullName evidence="6">DNA-binding transcriptional LysR family regulator</fullName>
    </submittedName>
</protein>
<evidence type="ECO:0000256" key="2">
    <source>
        <dbReference type="ARBA" id="ARBA00023015"/>
    </source>
</evidence>
<gene>
    <name evidence="6" type="ORF">ATI61_104167</name>
</gene>
<evidence type="ECO:0000313" key="6">
    <source>
        <dbReference type="EMBL" id="REG32877.1"/>
    </source>
</evidence>
<dbReference type="PANTHER" id="PTHR30118">
    <property type="entry name" value="HTH-TYPE TRANSCRIPTIONAL REGULATOR LEUO-RELATED"/>
    <property type="match status" value="1"/>
</dbReference>
<organism evidence="6 7">
    <name type="scientific">Archangium gephyra</name>
    <dbReference type="NCBI Taxonomy" id="48"/>
    <lineage>
        <taxon>Bacteria</taxon>
        <taxon>Pseudomonadati</taxon>
        <taxon>Myxococcota</taxon>
        <taxon>Myxococcia</taxon>
        <taxon>Myxococcales</taxon>
        <taxon>Cystobacterineae</taxon>
        <taxon>Archangiaceae</taxon>
        <taxon>Archangium</taxon>
    </lineage>
</organism>